<evidence type="ECO:0000256" key="6">
    <source>
        <dbReference type="SAM" id="MobiDB-lite"/>
    </source>
</evidence>
<dbReference type="Pfam" id="PF20684">
    <property type="entry name" value="Fung_rhodopsin"/>
    <property type="match status" value="1"/>
</dbReference>
<evidence type="ECO:0000313" key="9">
    <source>
        <dbReference type="EMBL" id="KDB21410.1"/>
    </source>
</evidence>
<proteinExistence type="inferred from homology"/>
<dbReference type="OrthoDB" id="444631at2759"/>
<dbReference type="InterPro" id="IPR052337">
    <property type="entry name" value="SAT4-like"/>
</dbReference>
<evidence type="ECO:0000256" key="5">
    <source>
        <dbReference type="ARBA" id="ARBA00038359"/>
    </source>
</evidence>
<evidence type="ECO:0000256" key="2">
    <source>
        <dbReference type="ARBA" id="ARBA00022692"/>
    </source>
</evidence>
<comment type="caution">
    <text evidence="9">The sequence shown here is derived from an EMBL/GenBank/DDBJ whole genome shotgun (WGS) entry which is preliminary data.</text>
</comment>
<dbReference type="HOGENOM" id="CLU_028200_12_8_1"/>
<name>A0A059J0M7_TRIIM</name>
<feature type="transmembrane region" description="Helical" evidence="7">
    <location>
        <begin position="222"/>
        <end position="241"/>
    </location>
</feature>
<sequence>MATQWLGAIPPPPGVAPNIIDPPSQLSGNIALHTVCLTLATAAVAMRVYTRTVVTRTNMGADDYFCLASFVLTVAFSGLMIKSYTLGIGRHLWDTPPFWVPYALKWFTFAQYVYLILTATIKLTFLFFYRRVFSPQTLSNILITFGITFVTVSHVAILFATIFSCSPIARAWNIAIPGRCINPTILPYLSGALSSATDLYVLILPIYPVWNLHMKLRRKIKLLGVFGLGIFAVAASLVRLAETPVLKSSPDATWNISRLAVWAVIEANVGIFCGCLLLLPAFLDRHLPKSIASSIKGLFSSSNSRKLEKGGSSDASSKQYSWPNSTHSHKVSVSASSKRHSYLELNPSNSVHDAV</sequence>
<reference evidence="9 10" key="1">
    <citation type="submission" date="2014-02" db="EMBL/GenBank/DDBJ databases">
        <title>The Genome Sequence of Trichophyton interdigitale MR816.</title>
        <authorList>
            <consortium name="The Broad Institute Genomics Platform"/>
            <person name="Cuomo C.A."/>
            <person name="White T.C."/>
            <person name="Graser Y."/>
            <person name="Martinez-Rossi N."/>
            <person name="Heitman J."/>
            <person name="Young S.K."/>
            <person name="Zeng Q."/>
            <person name="Gargeya S."/>
            <person name="Abouelleil A."/>
            <person name="Alvarado L."/>
            <person name="Chapman S.B."/>
            <person name="Gainer-Dewar J."/>
            <person name="Goldberg J."/>
            <person name="Griggs A."/>
            <person name="Gujja S."/>
            <person name="Hansen M."/>
            <person name="Howarth C."/>
            <person name="Imamovic A."/>
            <person name="Larimer J."/>
            <person name="Martinez D."/>
            <person name="Murphy C."/>
            <person name="Pearson M.D."/>
            <person name="Persinoti G."/>
            <person name="Poon T."/>
            <person name="Priest M."/>
            <person name="Roberts A.D."/>
            <person name="Saif S."/>
            <person name="Shea T.D."/>
            <person name="Sykes S.N."/>
            <person name="Wortman J."/>
            <person name="Nusbaum C."/>
            <person name="Birren B."/>
        </authorList>
    </citation>
    <scope>NUCLEOTIDE SEQUENCE [LARGE SCALE GENOMIC DNA]</scope>
    <source>
        <strain evidence="9 10">MR816</strain>
    </source>
</reference>
<evidence type="ECO:0000256" key="1">
    <source>
        <dbReference type="ARBA" id="ARBA00004141"/>
    </source>
</evidence>
<dbReference type="GO" id="GO:0016020">
    <property type="term" value="C:membrane"/>
    <property type="evidence" value="ECO:0007669"/>
    <property type="project" value="UniProtKB-SubCell"/>
</dbReference>
<keyword evidence="3 7" id="KW-1133">Transmembrane helix</keyword>
<feature type="transmembrane region" description="Helical" evidence="7">
    <location>
        <begin position="261"/>
        <end position="283"/>
    </location>
</feature>
<evidence type="ECO:0000256" key="7">
    <source>
        <dbReference type="SAM" id="Phobius"/>
    </source>
</evidence>
<feature type="transmembrane region" description="Helical" evidence="7">
    <location>
        <begin position="106"/>
        <end position="129"/>
    </location>
</feature>
<dbReference type="PANTHER" id="PTHR33048:SF47">
    <property type="entry name" value="INTEGRAL MEMBRANE PROTEIN-RELATED"/>
    <property type="match status" value="1"/>
</dbReference>
<dbReference type="AlphaFoldDB" id="A0A059J0M7"/>
<keyword evidence="10" id="KW-1185">Reference proteome</keyword>
<dbReference type="Proteomes" id="UP000024533">
    <property type="component" value="Unassembled WGS sequence"/>
</dbReference>
<feature type="transmembrane region" description="Helical" evidence="7">
    <location>
        <begin position="189"/>
        <end position="210"/>
    </location>
</feature>
<dbReference type="InterPro" id="IPR049326">
    <property type="entry name" value="Rhodopsin_dom_fungi"/>
</dbReference>
<evidence type="ECO:0000256" key="4">
    <source>
        <dbReference type="ARBA" id="ARBA00023136"/>
    </source>
</evidence>
<comment type="subcellular location">
    <subcellularLocation>
        <location evidence="1">Membrane</location>
        <topology evidence="1">Multi-pass membrane protein</topology>
    </subcellularLocation>
</comment>
<keyword evidence="4 7" id="KW-0472">Membrane</keyword>
<feature type="transmembrane region" description="Helical" evidence="7">
    <location>
        <begin position="141"/>
        <end position="169"/>
    </location>
</feature>
<accession>A0A059J0M7</accession>
<dbReference type="STRING" id="1215338.A0A059J0M7"/>
<dbReference type="PANTHER" id="PTHR33048">
    <property type="entry name" value="PTH11-LIKE INTEGRAL MEMBRANE PROTEIN (AFU_ORTHOLOGUE AFUA_5G11245)"/>
    <property type="match status" value="1"/>
</dbReference>
<feature type="transmembrane region" description="Helical" evidence="7">
    <location>
        <begin position="30"/>
        <end position="49"/>
    </location>
</feature>
<keyword evidence="2 7" id="KW-0812">Transmembrane</keyword>
<organism evidence="9 10">
    <name type="scientific">Trichophyton interdigitale (strain MR816)</name>
    <dbReference type="NCBI Taxonomy" id="1215338"/>
    <lineage>
        <taxon>Eukaryota</taxon>
        <taxon>Fungi</taxon>
        <taxon>Dikarya</taxon>
        <taxon>Ascomycota</taxon>
        <taxon>Pezizomycotina</taxon>
        <taxon>Eurotiomycetes</taxon>
        <taxon>Eurotiomycetidae</taxon>
        <taxon>Onygenales</taxon>
        <taxon>Arthrodermataceae</taxon>
        <taxon>Trichophyton</taxon>
    </lineage>
</organism>
<feature type="domain" description="Rhodopsin" evidence="8">
    <location>
        <begin position="46"/>
        <end position="282"/>
    </location>
</feature>
<evidence type="ECO:0000256" key="3">
    <source>
        <dbReference type="ARBA" id="ARBA00022989"/>
    </source>
</evidence>
<protein>
    <recommendedName>
        <fullName evidence="8">Rhodopsin domain-containing protein</fullName>
    </recommendedName>
</protein>
<comment type="similarity">
    <text evidence="5">Belongs to the SAT4 family.</text>
</comment>
<feature type="region of interest" description="Disordered" evidence="6">
    <location>
        <begin position="303"/>
        <end position="339"/>
    </location>
</feature>
<feature type="compositionally biased region" description="Polar residues" evidence="6">
    <location>
        <begin position="313"/>
        <end position="324"/>
    </location>
</feature>
<dbReference type="OMA" id="DATWNIS"/>
<feature type="transmembrane region" description="Helical" evidence="7">
    <location>
        <begin position="61"/>
        <end position="86"/>
    </location>
</feature>
<dbReference type="EMBL" id="AOKY01000497">
    <property type="protein sequence ID" value="KDB21410.1"/>
    <property type="molecule type" value="Genomic_DNA"/>
</dbReference>
<gene>
    <name evidence="9" type="ORF">H109_06658</name>
</gene>
<evidence type="ECO:0000313" key="10">
    <source>
        <dbReference type="Proteomes" id="UP000024533"/>
    </source>
</evidence>
<evidence type="ECO:0000259" key="8">
    <source>
        <dbReference type="Pfam" id="PF20684"/>
    </source>
</evidence>